<dbReference type="EMBL" id="CM023479">
    <property type="protein sequence ID" value="KAH7973662.1"/>
    <property type="molecule type" value="Genomic_DNA"/>
</dbReference>
<dbReference type="Proteomes" id="UP000821865">
    <property type="component" value="Chromosome 10"/>
</dbReference>
<gene>
    <name evidence="1" type="ORF">HPB49_003722</name>
</gene>
<sequence>MDPEKLVSLSEELSMPLEEFLNWFGKQLNYDKAELAEDIEALRESRSFEHAKDVARELQAREERLNKTEDSVRELRLRLVQQHLGILASEELGKAGVVEADENNVGVGKRSTVGLNYCHVSSCDVVNQVGLDNLKSELDRVQEMSSSSITTKPHECEAASASEPSHRVAENQHLEDIPLQVSHSCQGDDNCQTELGCDEEQCSTTTTFSCAPSDDDPSRPLPRDDLHTDRRTRLMRGTIQPRLNCYPQKQTANGTRKFCARWYDKFNWLQYSIEKDAAFCFYCRAFPQQSSAWKGHSDPAFVSVGFNRWKKAVEKFRVHEKSNSHLNSILC</sequence>
<keyword evidence="2" id="KW-1185">Reference proteome</keyword>
<evidence type="ECO:0000313" key="1">
    <source>
        <dbReference type="EMBL" id="KAH7973662.1"/>
    </source>
</evidence>
<reference evidence="1" key="1">
    <citation type="submission" date="2020-05" db="EMBL/GenBank/DDBJ databases">
        <title>Large-scale comparative analyses of tick genomes elucidate their genetic diversity and vector capacities.</title>
        <authorList>
            <person name="Jia N."/>
            <person name="Wang J."/>
            <person name="Shi W."/>
            <person name="Du L."/>
            <person name="Sun Y."/>
            <person name="Zhan W."/>
            <person name="Jiang J."/>
            <person name="Wang Q."/>
            <person name="Zhang B."/>
            <person name="Ji P."/>
            <person name="Sakyi L.B."/>
            <person name="Cui X."/>
            <person name="Yuan T."/>
            <person name="Jiang B."/>
            <person name="Yang W."/>
            <person name="Lam T.T.-Y."/>
            <person name="Chang Q."/>
            <person name="Ding S."/>
            <person name="Wang X."/>
            <person name="Zhu J."/>
            <person name="Ruan X."/>
            <person name="Zhao L."/>
            <person name="Wei J."/>
            <person name="Que T."/>
            <person name="Du C."/>
            <person name="Cheng J."/>
            <person name="Dai P."/>
            <person name="Han X."/>
            <person name="Huang E."/>
            <person name="Gao Y."/>
            <person name="Liu J."/>
            <person name="Shao H."/>
            <person name="Ye R."/>
            <person name="Li L."/>
            <person name="Wei W."/>
            <person name="Wang X."/>
            <person name="Wang C."/>
            <person name="Yang T."/>
            <person name="Huo Q."/>
            <person name="Li W."/>
            <person name="Guo W."/>
            <person name="Chen H."/>
            <person name="Zhou L."/>
            <person name="Ni X."/>
            <person name="Tian J."/>
            <person name="Zhou Y."/>
            <person name="Sheng Y."/>
            <person name="Liu T."/>
            <person name="Pan Y."/>
            <person name="Xia L."/>
            <person name="Li J."/>
            <person name="Zhao F."/>
            <person name="Cao W."/>
        </authorList>
    </citation>
    <scope>NUCLEOTIDE SEQUENCE</scope>
    <source>
        <strain evidence="1">Dsil-2018</strain>
    </source>
</reference>
<organism evidence="1 2">
    <name type="scientific">Dermacentor silvarum</name>
    <name type="common">Tick</name>
    <dbReference type="NCBI Taxonomy" id="543639"/>
    <lineage>
        <taxon>Eukaryota</taxon>
        <taxon>Metazoa</taxon>
        <taxon>Ecdysozoa</taxon>
        <taxon>Arthropoda</taxon>
        <taxon>Chelicerata</taxon>
        <taxon>Arachnida</taxon>
        <taxon>Acari</taxon>
        <taxon>Parasitiformes</taxon>
        <taxon>Ixodida</taxon>
        <taxon>Ixodoidea</taxon>
        <taxon>Ixodidae</taxon>
        <taxon>Rhipicephalinae</taxon>
        <taxon>Dermacentor</taxon>
    </lineage>
</organism>
<accession>A0ACB8DMA7</accession>
<protein>
    <submittedName>
        <fullName evidence="1">Uncharacterized protein</fullName>
    </submittedName>
</protein>
<proteinExistence type="predicted"/>
<name>A0ACB8DMA7_DERSI</name>
<evidence type="ECO:0000313" key="2">
    <source>
        <dbReference type="Proteomes" id="UP000821865"/>
    </source>
</evidence>
<comment type="caution">
    <text evidence="1">The sequence shown here is derived from an EMBL/GenBank/DDBJ whole genome shotgun (WGS) entry which is preliminary data.</text>
</comment>